<dbReference type="Gene3D" id="1.20.5.170">
    <property type="match status" value="1"/>
</dbReference>
<dbReference type="PANTHER" id="PTHR23408:SF3">
    <property type="entry name" value="METHYLMALONIC ACIDURIA TYPE A PROTEIN, MITOCHONDRIAL"/>
    <property type="match status" value="1"/>
</dbReference>
<dbReference type="GO" id="GO:0005525">
    <property type="term" value="F:GTP binding"/>
    <property type="evidence" value="ECO:0007669"/>
    <property type="project" value="InterPro"/>
</dbReference>
<dbReference type="PANTHER" id="PTHR23408">
    <property type="entry name" value="METHYLMALONYL-COA MUTASE"/>
    <property type="match status" value="1"/>
</dbReference>
<dbReference type="NCBIfam" id="TIGR00750">
    <property type="entry name" value="lao"/>
    <property type="match status" value="1"/>
</dbReference>
<dbReference type="SUPFAM" id="SSF52540">
    <property type="entry name" value="P-loop containing nucleoside triphosphate hydrolases"/>
    <property type="match status" value="1"/>
</dbReference>
<dbReference type="Gene3D" id="1.10.287.130">
    <property type="match status" value="1"/>
</dbReference>
<evidence type="ECO:0000313" key="2">
    <source>
        <dbReference type="EMBL" id="AUN99947.1"/>
    </source>
</evidence>
<accession>A0A2K9NWQ7</accession>
<dbReference type="Gene3D" id="3.40.50.300">
    <property type="entry name" value="P-loop containing nucleotide triphosphate hydrolases"/>
    <property type="match status" value="1"/>
</dbReference>
<dbReference type="CDD" id="cd03114">
    <property type="entry name" value="MMAA-like"/>
    <property type="match status" value="1"/>
</dbReference>
<dbReference type="OrthoDB" id="9778292at2"/>
<dbReference type="GO" id="GO:0005737">
    <property type="term" value="C:cytoplasm"/>
    <property type="evidence" value="ECO:0007669"/>
    <property type="project" value="TreeGrafter"/>
</dbReference>
<dbReference type="Pfam" id="PF03308">
    <property type="entry name" value="MeaB"/>
    <property type="match status" value="1"/>
</dbReference>
<dbReference type="GO" id="GO:0003924">
    <property type="term" value="F:GTPase activity"/>
    <property type="evidence" value="ECO:0007669"/>
    <property type="project" value="InterPro"/>
</dbReference>
<organism evidence="2 3">
    <name type="scientific">Bacteriovorax stolpii</name>
    <name type="common">Bdellovibrio stolpii</name>
    <dbReference type="NCBI Taxonomy" id="960"/>
    <lineage>
        <taxon>Bacteria</taxon>
        <taxon>Pseudomonadati</taxon>
        <taxon>Bdellovibrionota</taxon>
        <taxon>Bacteriovoracia</taxon>
        <taxon>Bacteriovoracales</taxon>
        <taxon>Bacteriovoracaceae</taxon>
        <taxon>Bacteriovorax</taxon>
    </lineage>
</organism>
<dbReference type="KEGG" id="bsto:C0V70_17910"/>
<dbReference type="EMBL" id="CP025704">
    <property type="protein sequence ID" value="AUN99947.1"/>
    <property type="molecule type" value="Genomic_DNA"/>
</dbReference>
<gene>
    <name evidence="2" type="ORF">C0V70_17910</name>
</gene>
<proteinExistence type="inferred from homology"/>
<reference evidence="2 3" key="1">
    <citation type="submission" date="2018-01" db="EMBL/GenBank/DDBJ databases">
        <title>Complete genome sequence of Bacteriovorax stolpii DSM12778.</title>
        <authorList>
            <person name="Tang B."/>
            <person name="Chang J."/>
        </authorList>
    </citation>
    <scope>NUCLEOTIDE SEQUENCE [LARGE SCALE GENOMIC DNA]</scope>
    <source>
        <strain evidence="2 3">DSM 12778</strain>
    </source>
</reference>
<dbReference type="Proteomes" id="UP000235584">
    <property type="component" value="Chromosome"/>
</dbReference>
<name>A0A2K9NWQ7_BACTC</name>
<evidence type="ECO:0000256" key="1">
    <source>
        <dbReference type="ARBA" id="ARBA00009625"/>
    </source>
</evidence>
<keyword evidence="3" id="KW-1185">Reference proteome</keyword>
<dbReference type="AlphaFoldDB" id="A0A2K9NWQ7"/>
<sequence length="319" mass="34678">MIDFNKLISGDRRTLARAITLLESTKDSDRALAEDLLDKALPHSGKSFRIGITGVPGVGKSSFIEAFGQHLIAKGHKVAVLAVDPSSPINGGSIMGDKTRMEKLSSMNEAFIRPSPTSGSLGGVAFKTREAIVLCEAAGFDFIIVETVGVGQSEYEVHSMVDFFAILMLPNAGDELQGIKRGILELADLIVVNKADGQTIQLAKAAVQQYTGAVELLTSVSLWKPKVVATSSLEKTGIDNVYDIISEYRTTPAIAGAFKTKRAEQNKNWFHKLVHELIELRLNSKKEYKDKRASLESEVTAEKKSPLSAAQDYINEVLK</sequence>
<dbReference type="NCBIfam" id="NF006958">
    <property type="entry name" value="PRK09435.1"/>
    <property type="match status" value="1"/>
</dbReference>
<protein>
    <submittedName>
        <fullName evidence="2">Methylmalonyl Co-A mutase-associated GTPase MeaB</fullName>
    </submittedName>
</protein>
<evidence type="ECO:0000313" key="3">
    <source>
        <dbReference type="Proteomes" id="UP000235584"/>
    </source>
</evidence>
<comment type="similarity">
    <text evidence="1">Belongs to the SIMIBI class G3E GTPase family. ArgK/MeaB subfamily.</text>
</comment>
<dbReference type="InterPro" id="IPR027417">
    <property type="entry name" value="P-loop_NTPase"/>
</dbReference>
<dbReference type="InterPro" id="IPR005129">
    <property type="entry name" value="GTPase_ArgK"/>
</dbReference>